<dbReference type="AlphaFoldDB" id="A0A520MFE9"/>
<organism evidence="2 3">
    <name type="scientific">SAR92 clade bacterium</name>
    <dbReference type="NCBI Taxonomy" id="2315479"/>
    <lineage>
        <taxon>Bacteria</taxon>
        <taxon>Pseudomonadati</taxon>
        <taxon>Pseudomonadota</taxon>
        <taxon>Gammaproteobacteria</taxon>
        <taxon>Cellvibrionales</taxon>
        <taxon>Porticoccaceae</taxon>
        <taxon>SAR92 clade</taxon>
    </lineage>
</organism>
<evidence type="ECO:0000313" key="3">
    <source>
        <dbReference type="Proteomes" id="UP000315889"/>
    </source>
</evidence>
<dbReference type="InterPro" id="IPR009749">
    <property type="entry name" value="DUF1315"/>
</dbReference>
<sequence>MNFKQLVDGITPDIYEGLKRGVEIGKWPDGRSLTEEQKILCMQAIITYEESMPADQRTGYVPPKVESCDTTEEVQPLSWKN</sequence>
<feature type="region of interest" description="Disordered" evidence="1">
    <location>
        <begin position="55"/>
        <end position="81"/>
    </location>
</feature>
<gene>
    <name evidence="2" type="ORF">EVB03_06175</name>
</gene>
<evidence type="ECO:0000256" key="1">
    <source>
        <dbReference type="SAM" id="MobiDB-lite"/>
    </source>
</evidence>
<accession>A0A520MFE9</accession>
<name>A0A520MFE9_9GAMM</name>
<protein>
    <submittedName>
        <fullName evidence="2">DUF1315 family protein</fullName>
    </submittedName>
</protein>
<dbReference type="Proteomes" id="UP000315889">
    <property type="component" value="Unassembled WGS sequence"/>
</dbReference>
<dbReference type="EMBL" id="SHBP01000007">
    <property type="protein sequence ID" value="RZO19937.1"/>
    <property type="molecule type" value="Genomic_DNA"/>
</dbReference>
<proteinExistence type="predicted"/>
<dbReference type="Pfam" id="PF07023">
    <property type="entry name" value="DUF1315"/>
    <property type="match status" value="1"/>
</dbReference>
<comment type="caution">
    <text evidence="2">The sequence shown here is derived from an EMBL/GenBank/DDBJ whole genome shotgun (WGS) entry which is preliminary data.</text>
</comment>
<evidence type="ECO:0000313" key="2">
    <source>
        <dbReference type="EMBL" id="RZO19937.1"/>
    </source>
</evidence>
<reference evidence="2 3" key="1">
    <citation type="submission" date="2019-02" db="EMBL/GenBank/DDBJ databases">
        <title>Prokaryotic population dynamics and viral predation in marine succession experiment using metagenomics: the confinement effect.</title>
        <authorList>
            <person name="Haro-Moreno J.M."/>
            <person name="Rodriguez-Valera F."/>
            <person name="Lopez-Perez M."/>
        </authorList>
    </citation>
    <scope>NUCLEOTIDE SEQUENCE [LARGE SCALE GENOMIC DNA]</scope>
    <source>
        <strain evidence="2">MED-G170</strain>
    </source>
</reference>